<dbReference type="Pfam" id="PF20169">
    <property type="entry name" value="DUF6537"/>
    <property type="match status" value="1"/>
</dbReference>
<name>A0ABW1ZWR6_9GAMM</name>
<comment type="caution">
    <text evidence="2">The sequence shown here is derived from an EMBL/GenBank/DDBJ whole genome shotgun (WGS) entry which is preliminary data.</text>
</comment>
<organism evidence="2 3">
    <name type="scientific">Marinobacterium aestuariivivens</name>
    <dbReference type="NCBI Taxonomy" id="1698799"/>
    <lineage>
        <taxon>Bacteria</taxon>
        <taxon>Pseudomonadati</taxon>
        <taxon>Pseudomonadota</taxon>
        <taxon>Gammaproteobacteria</taxon>
        <taxon>Oceanospirillales</taxon>
        <taxon>Oceanospirillaceae</taxon>
        <taxon>Marinobacterium</taxon>
    </lineage>
</organism>
<sequence>MSASPYRGGGGNAAGVPGALGTAHPLGLEAGGEALGRAEKVSTQSLGGFLSLYLVACLRPLRHLTLRDSIEQARIEHWLSQLEAIIAVDYDLACEVATLPELIKGYSKTRERGLRVFGVLSAAAERLRGQARGADILRQLKADALRSEDGSELVAGLRSSGLGELTAMVAPGPGSGGVQVMTPEAMAT</sequence>
<gene>
    <name evidence="2" type="ORF">ACFQDL_05640</name>
</gene>
<evidence type="ECO:0000313" key="3">
    <source>
        <dbReference type="Proteomes" id="UP001596422"/>
    </source>
</evidence>
<dbReference type="EMBL" id="JBHSWE010000001">
    <property type="protein sequence ID" value="MFC6669628.1"/>
    <property type="molecule type" value="Genomic_DNA"/>
</dbReference>
<evidence type="ECO:0000259" key="1">
    <source>
        <dbReference type="Pfam" id="PF20169"/>
    </source>
</evidence>
<keyword evidence="3" id="KW-1185">Reference proteome</keyword>
<reference evidence="3" key="1">
    <citation type="journal article" date="2019" name="Int. J. Syst. Evol. Microbiol.">
        <title>The Global Catalogue of Microorganisms (GCM) 10K type strain sequencing project: providing services to taxonomists for standard genome sequencing and annotation.</title>
        <authorList>
            <consortium name="The Broad Institute Genomics Platform"/>
            <consortium name="The Broad Institute Genome Sequencing Center for Infectious Disease"/>
            <person name="Wu L."/>
            <person name="Ma J."/>
        </authorList>
    </citation>
    <scope>NUCLEOTIDE SEQUENCE [LARGE SCALE GENOMIC DNA]</scope>
    <source>
        <strain evidence="3">NBRC 111756</strain>
    </source>
</reference>
<protein>
    <submittedName>
        <fullName evidence="2">DUF6537 domain-containing protein</fullName>
    </submittedName>
</protein>
<feature type="domain" description="DUF6537" evidence="1">
    <location>
        <begin position="28"/>
        <end position="117"/>
    </location>
</feature>
<proteinExistence type="predicted"/>
<accession>A0ABW1ZWR6</accession>
<dbReference type="InterPro" id="IPR046667">
    <property type="entry name" value="DUF6537"/>
</dbReference>
<dbReference type="Proteomes" id="UP001596422">
    <property type="component" value="Unassembled WGS sequence"/>
</dbReference>
<evidence type="ECO:0000313" key="2">
    <source>
        <dbReference type="EMBL" id="MFC6669628.1"/>
    </source>
</evidence>